<feature type="region of interest" description="Disordered" evidence="2">
    <location>
        <begin position="161"/>
        <end position="180"/>
    </location>
</feature>
<feature type="compositionally biased region" description="Polar residues" evidence="2">
    <location>
        <begin position="229"/>
        <end position="239"/>
    </location>
</feature>
<evidence type="ECO:0000313" key="4">
    <source>
        <dbReference type="Proteomes" id="UP000007110"/>
    </source>
</evidence>
<keyword evidence="4" id="KW-1185">Reference proteome</keyword>
<sequence length="577" mass="65398">MDEETQDKIHEGYLITGEQKNFDGGSTVDFKKRNKVYFILWKRGKQFYNLEGFTNETASKGKRKDSLNNFGGRKKSVCSGSIPSYILMSKVDVQSVDMKIGRKTNHVIILIHAKIPYYFKTLKEQDIKPWFEAFSRVSTDMETMDTDRKPAEDVVRRIKHPNHSSMVSRDSGRGSCASSVRWSQDSSGSWNSDIISSCPPSPSFIPNNIRFEMDETEDHGEEDDEDRITSLSPGQNTRQRLTKSVIYSRVEKIGSSGECKKKYEFTEESPFVCDPVNEPSINIDDDDDAPPRLQPKSRGRRVSEPTRDASYQRREQSHSPKLDRGRTLDGTPPPLPARPPSSYSMGPRRSVPSSLNHEHLYEKCGLVKENIRYLMWEQSKVADGIVVEFSKAELLDSIVLITINNEVWVAGWKKDLNRQLYGKLHVGDKLRQINTQVVTSAELALKFIRTTAVDKINVTLDRLPHANLLNLNRSNPSIQWGIHLKSHIEIKSLTDGPAVTEGLTPKAKAFSSGKPCDWVITEINHQRVPLVKSGKNQELVKAELEADHSEVPLVVQPHDFIKKLADAMEKKKGSKFY</sequence>
<evidence type="ECO:0000256" key="1">
    <source>
        <dbReference type="ARBA" id="ARBA00022737"/>
    </source>
</evidence>
<dbReference type="PANTHER" id="PTHR12345">
    <property type="entry name" value="SYNTENIN RELATED"/>
    <property type="match status" value="1"/>
</dbReference>
<dbReference type="Proteomes" id="UP000007110">
    <property type="component" value="Unassembled WGS sequence"/>
</dbReference>
<dbReference type="InterPro" id="IPR051230">
    <property type="entry name" value="APP-Binding"/>
</dbReference>
<dbReference type="OrthoDB" id="10071815at2759"/>
<reference evidence="3" key="2">
    <citation type="submission" date="2021-01" db="UniProtKB">
        <authorList>
            <consortium name="EnsemblMetazoa"/>
        </authorList>
    </citation>
    <scope>IDENTIFICATION</scope>
</reference>
<evidence type="ECO:0000313" key="3">
    <source>
        <dbReference type="EnsemblMetazoa" id="XP_030841159"/>
    </source>
</evidence>
<dbReference type="EnsemblMetazoa" id="XM_030985299">
    <property type="protein sequence ID" value="XP_030841159"/>
    <property type="gene ID" value="LOC100888135"/>
</dbReference>
<evidence type="ECO:0000256" key="2">
    <source>
        <dbReference type="SAM" id="MobiDB-lite"/>
    </source>
</evidence>
<dbReference type="GeneID" id="100888135"/>
<dbReference type="InterPro" id="IPR011993">
    <property type="entry name" value="PH-like_dom_sf"/>
</dbReference>
<dbReference type="RefSeq" id="XP_030841159.1">
    <property type="nucleotide sequence ID" value="XM_030985299.1"/>
</dbReference>
<dbReference type="KEGG" id="spu:100888135"/>
<reference evidence="4" key="1">
    <citation type="submission" date="2015-02" db="EMBL/GenBank/DDBJ databases">
        <title>Genome sequencing for Strongylocentrotus purpuratus.</title>
        <authorList>
            <person name="Murali S."/>
            <person name="Liu Y."/>
            <person name="Vee V."/>
            <person name="English A."/>
            <person name="Wang M."/>
            <person name="Skinner E."/>
            <person name="Han Y."/>
            <person name="Muzny D.M."/>
            <person name="Worley K.C."/>
            <person name="Gibbs R.A."/>
        </authorList>
    </citation>
    <scope>NUCLEOTIDE SEQUENCE</scope>
</reference>
<dbReference type="PANTHER" id="PTHR12345:SF3">
    <property type="entry name" value="PDZ DOMAIN-CONTAINING PROTEIN"/>
    <property type="match status" value="1"/>
</dbReference>
<dbReference type="GO" id="GO:0005886">
    <property type="term" value="C:plasma membrane"/>
    <property type="evidence" value="ECO:0000318"/>
    <property type="project" value="GO_Central"/>
</dbReference>
<dbReference type="AlphaFoldDB" id="A0A7M7NSR7"/>
<name>A0A7M7NSR7_STRPU</name>
<dbReference type="SUPFAM" id="SSF50729">
    <property type="entry name" value="PH domain-like"/>
    <property type="match status" value="1"/>
</dbReference>
<feature type="compositionally biased region" description="Low complexity" evidence="2">
    <location>
        <begin position="185"/>
        <end position="209"/>
    </location>
</feature>
<feature type="region of interest" description="Disordered" evidence="2">
    <location>
        <begin position="185"/>
        <end position="243"/>
    </location>
</feature>
<evidence type="ECO:0008006" key="5">
    <source>
        <dbReference type="Google" id="ProtNLM"/>
    </source>
</evidence>
<dbReference type="InParanoid" id="A0A7M7NSR7"/>
<feature type="compositionally biased region" description="Basic and acidic residues" evidence="2">
    <location>
        <begin position="301"/>
        <end position="327"/>
    </location>
</feature>
<protein>
    <recommendedName>
        <fullName evidence="5">PH domain-containing protein</fullName>
    </recommendedName>
</protein>
<dbReference type="Gene3D" id="2.30.29.30">
    <property type="entry name" value="Pleckstrin-homology domain (PH domain)/Phosphotyrosine-binding domain (PTB)"/>
    <property type="match status" value="1"/>
</dbReference>
<feature type="compositionally biased region" description="Acidic residues" evidence="2">
    <location>
        <begin position="214"/>
        <end position="226"/>
    </location>
</feature>
<organism evidence="3 4">
    <name type="scientific">Strongylocentrotus purpuratus</name>
    <name type="common">Purple sea urchin</name>
    <dbReference type="NCBI Taxonomy" id="7668"/>
    <lineage>
        <taxon>Eukaryota</taxon>
        <taxon>Metazoa</taxon>
        <taxon>Echinodermata</taxon>
        <taxon>Eleutherozoa</taxon>
        <taxon>Echinozoa</taxon>
        <taxon>Echinoidea</taxon>
        <taxon>Euechinoidea</taxon>
        <taxon>Echinacea</taxon>
        <taxon>Camarodonta</taxon>
        <taxon>Echinidea</taxon>
        <taxon>Strongylocentrotidae</taxon>
        <taxon>Strongylocentrotus</taxon>
    </lineage>
</organism>
<feature type="region of interest" description="Disordered" evidence="2">
    <location>
        <begin position="271"/>
        <end position="352"/>
    </location>
</feature>
<proteinExistence type="predicted"/>
<keyword evidence="1" id="KW-0677">Repeat</keyword>
<dbReference type="GO" id="GO:0005737">
    <property type="term" value="C:cytoplasm"/>
    <property type="evidence" value="ECO:0000318"/>
    <property type="project" value="GO_Central"/>
</dbReference>
<accession>A0A7M7NSR7</accession>